<dbReference type="PIRSF" id="PIRSF028743">
    <property type="entry name" value="GvpO_protein"/>
    <property type="match status" value="1"/>
</dbReference>
<dbReference type="AlphaFoldDB" id="A0A553ZRQ4"/>
<feature type="region of interest" description="Disordered" evidence="1">
    <location>
        <begin position="1"/>
        <end position="43"/>
    </location>
</feature>
<evidence type="ECO:0000256" key="1">
    <source>
        <dbReference type="SAM" id="MobiDB-lite"/>
    </source>
</evidence>
<organism evidence="2 3">
    <name type="scientific">Streptomyces benahoarensis</name>
    <dbReference type="NCBI Taxonomy" id="2595054"/>
    <lineage>
        <taxon>Bacteria</taxon>
        <taxon>Bacillati</taxon>
        <taxon>Actinomycetota</taxon>
        <taxon>Actinomycetes</taxon>
        <taxon>Kitasatosporales</taxon>
        <taxon>Streptomycetaceae</taxon>
        <taxon>Streptomyces</taxon>
    </lineage>
</organism>
<comment type="caution">
    <text evidence="2">The sequence shown here is derived from an EMBL/GenBank/DDBJ whole genome shotgun (WGS) entry which is preliminary data.</text>
</comment>
<dbReference type="GO" id="GO:0031412">
    <property type="term" value="P:gas vesicle organization"/>
    <property type="evidence" value="ECO:0007669"/>
    <property type="project" value="InterPro"/>
</dbReference>
<name>A0A553ZRQ4_9ACTN</name>
<dbReference type="Proteomes" id="UP000320888">
    <property type="component" value="Unassembled WGS sequence"/>
</dbReference>
<evidence type="ECO:0000313" key="3">
    <source>
        <dbReference type="Proteomes" id="UP000320888"/>
    </source>
</evidence>
<dbReference type="EMBL" id="VKLS01000002">
    <property type="protein sequence ID" value="TSB44161.1"/>
    <property type="molecule type" value="Genomic_DNA"/>
</dbReference>
<dbReference type="RefSeq" id="WP_143939551.1">
    <property type="nucleotide sequence ID" value="NZ_VKLS01000002.1"/>
</dbReference>
<sequence length="129" mass="14216">MAADEEDKAERVRRPSGKRVARQSGDAEADSRVGDAGGKRAKGRVTAAHAMRYAVEQLQELLGRAPESVSTVKPTGEGWEAAVEVLELERVPSTTSVLASYRVTLDEEGELVSYERVRRYTRGQIDPRM</sequence>
<dbReference type="InterPro" id="IPR008634">
    <property type="entry name" value="Gas-vesicle_GvpO"/>
</dbReference>
<evidence type="ECO:0000313" key="2">
    <source>
        <dbReference type="EMBL" id="TSB44161.1"/>
    </source>
</evidence>
<dbReference type="OrthoDB" id="163447at2"/>
<keyword evidence="3" id="KW-1185">Reference proteome</keyword>
<gene>
    <name evidence="2" type="ORF">FNZ23_00690</name>
</gene>
<reference evidence="2 3" key="1">
    <citation type="submission" date="2019-07" db="EMBL/GenBank/DDBJ databases">
        <title>Draft genome for Streptomyces benahoarensis MZ03-48.</title>
        <authorList>
            <person name="Gonzalez-Pimentel J.L."/>
        </authorList>
    </citation>
    <scope>NUCLEOTIDE SEQUENCE [LARGE SCALE GENOMIC DNA]</scope>
    <source>
        <strain evidence="2 3">MZ03-48</strain>
    </source>
</reference>
<accession>A0A553ZRQ4</accession>
<protein>
    <submittedName>
        <fullName evidence="2">Gas vesicle protein</fullName>
    </submittedName>
</protein>
<dbReference type="Pfam" id="PF05800">
    <property type="entry name" value="GvpO"/>
    <property type="match status" value="1"/>
</dbReference>
<proteinExistence type="predicted"/>